<sequence>MDNGEDSRENDMTTLLILLEEVIRNYQLNLLLISFMISLLCPQNRKRKRWDRLGQSAVLDSIPAHVRQLDRLVRITDRACVDNLRMDRNTFGRLCRILRDRVGLIDQRLVSVEEQVAMFLCVLAHHKKSRIPTPIDEACSDRRWKWFKVVIISAASNHQQRRIQKWMILQVQCGPREIIDNFLVVLNMAAKPARIVSI</sequence>
<organism evidence="2">
    <name type="scientific">Salvia splendens</name>
    <name type="common">Scarlet sage</name>
    <dbReference type="NCBI Taxonomy" id="180675"/>
    <lineage>
        <taxon>Eukaryota</taxon>
        <taxon>Viridiplantae</taxon>
        <taxon>Streptophyta</taxon>
        <taxon>Embryophyta</taxon>
        <taxon>Tracheophyta</taxon>
        <taxon>Spermatophyta</taxon>
        <taxon>Magnoliopsida</taxon>
        <taxon>eudicotyledons</taxon>
        <taxon>Gunneridae</taxon>
        <taxon>Pentapetalae</taxon>
        <taxon>asterids</taxon>
        <taxon>lamiids</taxon>
        <taxon>Lamiales</taxon>
        <taxon>Lamiaceae</taxon>
        <taxon>Nepetoideae</taxon>
        <taxon>Mentheae</taxon>
        <taxon>Salviinae</taxon>
        <taxon>Salvia</taxon>
        <taxon>Salvia subgen. Calosphace</taxon>
        <taxon>core Calosphace</taxon>
    </lineage>
</organism>
<accession>A0A8X8Y0G4</accession>
<name>A0A8X8Y0G4_SALSN</name>
<keyword evidence="3" id="KW-1185">Reference proteome</keyword>
<dbReference type="InterPro" id="IPR058353">
    <property type="entry name" value="DUF8040"/>
</dbReference>
<comment type="caution">
    <text evidence="2">The sequence shown here is derived from an EMBL/GenBank/DDBJ whole genome shotgun (WGS) entry which is preliminary data.</text>
</comment>
<reference evidence="2" key="1">
    <citation type="submission" date="2018-01" db="EMBL/GenBank/DDBJ databases">
        <authorList>
            <person name="Mao J.F."/>
        </authorList>
    </citation>
    <scope>NUCLEOTIDE SEQUENCE</scope>
    <source>
        <strain evidence="2">Huo1</strain>
        <tissue evidence="2">Leaf</tissue>
    </source>
</reference>
<evidence type="ECO:0000259" key="1">
    <source>
        <dbReference type="Pfam" id="PF26138"/>
    </source>
</evidence>
<gene>
    <name evidence="2" type="ORF">SASPL_114323</name>
</gene>
<reference evidence="2" key="2">
    <citation type="submission" date="2020-08" db="EMBL/GenBank/DDBJ databases">
        <title>Plant Genome Project.</title>
        <authorList>
            <person name="Zhang R.-G."/>
        </authorList>
    </citation>
    <scope>NUCLEOTIDE SEQUENCE</scope>
    <source>
        <strain evidence="2">Huo1</strain>
        <tissue evidence="2">Leaf</tissue>
    </source>
</reference>
<feature type="domain" description="DUF8040" evidence="1">
    <location>
        <begin position="76"/>
        <end position="130"/>
    </location>
</feature>
<dbReference type="Proteomes" id="UP000298416">
    <property type="component" value="Unassembled WGS sequence"/>
</dbReference>
<protein>
    <recommendedName>
        <fullName evidence="1">DUF8040 domain-containing protein</fullName>
    </recommendedName>
</protein>
<dbReference type="AlphaFoldDB" id="A0A8X8Y0G4"/>
<evidence type="ECO:0000313" key="3">
    <source>
        <dbReference type="Proteomes" id="UP000298416"/>
    </source>
</evidence>
<proteinExistence type="predicted"/>
<dbReference type="Pfam" id="PF26138">
    <property type="entry name" value="DUF8040"/>
    <property type="match status" value="1"/>
</dbReference>
<dbReference type="EMBL" id="PNBA02000005">
    <property type="protein sequence ID" value="KAG6423915.1"/>
    <property type="molecule type" value="Genomic_DNA"/>
</dbReference>
<evidence type="ECO:0000313" key="2">
    <source>
        <dbReference type="EMBL" id="KAG6423915.1"/>
    </source>
</evidence>